<organism evidence="1 2">
    <name type="scientific">Zostera marina</name>
    <name type="common">Eelgrass</name>
    <dbReference type="NCBI Taxonomy" id="29655"/>
    <lineage>
        <taxon>Eukaryota</taxon>
        <taxon>Viridiplantae</taxon>
        <taxon>Streptophyta</taxon>
        <taxon>Embryophyta</taxon>
        <taxon>Tracheophyta</taxon>
        <taxon>Spermatophyta</taxon>
        <taxon>Magnoliopsida</taxon>
        <taxon>Liliopsida</taxon>
        <taxon>Zosteraceae</taxon>
        <taxon>Zostera</taxon>
    </lineage>
</organism>
<comment type="caution">
    <text evidence="1">The sequence shown here is derived from an EMBL/GenBank/DDBJ whole genome shotgun (WGS) entry which is preliminary data.</text>
</comment>
<evidence type="ECO:0000313" key="1">
    <source>
        <dbReference type="EMBL" id="KMZ76415.1"/>
    </source>
</evidence>
<reference evidence="2" key="1">
    <citation type="journal article" date="2016" name="Nature">
        <title>The genome of the seagrass Zostera marina reveals angiosperm adaptation to the sea.</title>
        <authorList>
            <person name="Olsen J.L."/>
            <person name="Rouze P."/>
            <person name="Verhelst B."/>
            <person name="Lin Y.-C."/>
            <person name="Bayer T."/>
            <person name="Collen J."/>
            <person name="Dattolo E."/>
            <person name="De Paoli E."/>
            <person name="Dittami S."/>
            <person name="Maumus F."/>
            <person name="Michel G."/>
            <person name="Kersting A."/>
            <person name="Lauritano C."/>
            <person name="Lohaus R."/>
            <person name="Toepel M."/>
            <person name="Tonon T."/>
            <person name="Vanneste K."/>
            <person name="Amirebrahimi M."/>
            <person name="Brakel J."/>
            <person name="Bostroem C."/>
            <person name="Chovatia M."/>
            <person name="Grimwood J."/>
            <person name="Jenkins J.W."/>
            <person name="Jueterbock A."/>
            <person name="Mraz A."/>
            <person name="Stam W.T."/>
            <person name="Tice H."/>
            <person name="Bornberg-Bauer E."/>
            <person name="Green P.J."/>
            <person name="Pearson G.A."/>
            <person name="Procaccini G."/>
            <person name="Duarte C.M."/>
            <person name="Schmutz J."/>
            <person name="Reusch T.B.H."/>
            <person name="Van de Peer Y."/>
        </authorList>
    </citation>
    <scope>NUCLEOTIDE SEQUENCE [LARGE SCALE GENOMIC DNA]</scope>
    <source>
        <strain evidence="2">cv. Finnish</strain>
    </source>
</reference>
<dbReference type="Proteomes" id="UP000036987">
    <property type="component" value="Unassembled WGS sequence"/>
</dbReference>
<feature type="non-terminal residue" evidence="1">
    <location>
        <position position="1"/>
    </location>
</feature>
<sequence>LVDIGESIGILAGGIFTSERRKQIISPSNGIIKFLKSLKTISLRTNRGEDVLITKNSGFLILIPENKVKDIIQIEILRNTILFPKTNQYVKKDTVIGELLNLNKQIKLEIKQILSDNCGEIFFPKLKKKVNLGNDNKLVWILSGKLYNSPINSFLNFYSDYKLSPNNAIFRTKLVSHSTGLIRFIYQTKNFNKKYLQISNNKYFIKNSDLKKLSTPIANKNYLLNIETLKYRTKISEISEKFYISLTRNKQIGIQVSKKFKTLSGGTLYYSYKNLNPTEELNKSILYLNRKNSMQDSLFFVPYRTILWIPEETHHVNSEGKILFVKQGDFISAGFELIPKIFSKTSGIVKIYQKNNILQSIIIKSASSRKL</sequence>
<gene>
    <name evidence="1" type="ORF">ZOSMA_10284G00010</name>
</gene>
<dbReference type="STRING" id="29655.A0A0K9Q6D9"/>
<proteinExistence type="predicted"/>
<dbReference type="EMBL" id="LFYR01000033">
    <property type="protein sequence ID" value="KMZ76415.1"/>
    <property type="molecule type" value="Genomic_DNA"/>
</dbReference>
<accession>A0A0K9Q6D9</accession>
<evidence type="ECO:0000313" key="2">
    <source>
        <dbReference type="Proteomes" id="UP000036987"/>
    </source>
</evidence>
<feature type="non-terminal residue" evidence="1">
    <location>
        <position position="371"/>
    </location>
</feature>
<keyword evidence="2" id="KW-1185">Reference proteome</keyword>
<dbReference type="AlphaFoldDB" id="A0A0K9Q6D9"/>
<protein>
    <submittedName>
        <fullName evidence="1">Uncharacterized protein</fullName>
    </submittedName>
</protein>
<name>A0A0K9Q6D9_ZOSMR</name>